<dbReference type="InterPro" id="IPR002213">
    <property type="entry name" value="UDP_glucos_trans"/>
</dbReference>
<evidence type="ECO:0000256" key="2">
    <source>
        <dbReference type="ARBA" id="ARBA00023194"/>
    </source>
</evidence>
<organism evidence="5 6">
    <name type="scientific">Allokutzneria oryzae</name>
    <dbReference type="NCBI Taxonomy" id="1378989"/>
    <lineage>
        <taxon>Bacteria</taxon>
        <taxon>Bacillati</taxon>
        <taxon>Actinomycetota</taxon>
        <taxon>Actinomycetes</taxon>
        <taxon>Pseudonocardiales</taxon>
        <taxon>Pseudonocardiaceae</taxon>
        <taxon>Allokutzneria</taxon>
    </lineage>
</organism>
<dbReference type="RefSeq" id="WP_377850887.1">
    <property type="nucleotide sequence ID" value="NZ_JBHLZU010000006.1"/>
</dbReference>
<feature type="domain" description="Erythromycin biosynthesis protein CIII-like C-terminal" evidence="4">
    <location>
        <begin position="298"/>
        <end position="413"/>
    </location>
</feature>
<dbReference type="Gene3D" id="3.40.50.2000">
    <property type="entry name" value="Glycogen Phosphorylase B"/>
    <property type="match status" value="2"/>
</dbReference>
<dbReference type="InterPro" id="IPR050426">
    <property type="entry name" value="Glycosyltransferase_28"/>
</dbReference>
<comment type="caution">
    <text evidence="5">The sequence shown here is derived from an EMBL/GenBank/DDBJ whole genome shotgun (WGS) entry which is preliminary data.</text>
</comment>
<evidence type="ECO:0000313" key="5">
    <source>
        <dbReference type="EMBL" id="MFB9903731.1"/>
    </source>
</evidence>
<dbReference type="EMBL" id="JBHLZU010000006">
    <property type="protein sequence ID" value="MFB9903731.1"/>
    <property type="molecule type" value="Genomic_DNA"/>
</dbReference>
<evidence type="ECO:0000256" key="1">
    <source>
        <dbReference type="ARBA" id="ARBA00004660"/>
    </source>
</evidence>
<evidence type="ECO:0000259" key="3">
    <source>
        <dbReference type="Pfam" id="PF03033"/>
    </source>
</evidence>
<gene>
    <name evidence="5" type="ORF">ACFFQA_07260</name>
</gene>
<keyword evidence="2" id="KW-0045">Antibiotic biosynthesis</keyword>
<dbReference type="Pfam" id="PF06722">
    <property type="entry name" value="EryCIII-like_C"/>
    <property type="match status" value="1"/>
</dbReference>
<evidence type="ECO:0000259" key="4">
    <source>
        <dbReference type="Pfam" id="PF06722"/>
    </source>
</evidence>
<dbReference type="PANTHER" id="PTHR48050">
    <property type="entry name" value="STEROL 3-BETA-GLUCOSYLTRANSFERASE"/>
    <property type="match status" value="1"/>
</dbReference>
<keyword evidence="6" id="KW-1185">Reference proteome</keyword>
<dbReference type="InterPro" id="IPR010610">
    <property type="entry name" value="EryCIII-like_C"/>
</dbReference>
<dbReference type="SUPFAM" id="SSF53756">
    <property type="entry name" value="UDP-Glycosyltransferase/glycogen phosphorylase"/>
    <property type="match status" value="1"/>
</dbReference>
<name>A0ABV5ZS72_9PSEU</name>
<reference evidence="5 6" key="1">
    <citation type="submission" date="2024-09" db="EMBL/GenBank/DDBJ databases">
        <authorList>
            <person name="Sun Q."/>
            <person name="Mori K."/>
        </authorList>
    </citation>
    <scope>NUCLEOTIDE SEQUENCE [LARGE SCALE GENOMIC DNA]</scope>
    <source>
        <strain evidence="5 6">TBRC 7907</strain>
    </source>
</reference>
<dbReference type="Pfam" id="PF03033">
    <property type="entry name" value="Glyco_transf_28"/>
    <property type="match status" value="1"/>
</dbReference>
<accession>A0ABV5ZS72</accession>
<dbReference type="PANTHER" id="PTHR48050:SF13">
    <property type="entry name" value="STEROL 3-BETA-GLUCOSYLTRANSFERASE UGT80A2"/>
    <property type="match status" value="1"/>
</dbReference>
<evidence type="ECO:0000313" key="6">
    <source>
        <dbReference type="Proteomes" id="UP001589693"/>
    </source>
</evidence>
<dbReference type="Proteomes" id="UP001589693">
    <property type="component" value="Unassembled WGS sequence"/>
</dbReference>
<protein>
    <submittedName>
        <fullName evidence="5">Glycosyltransferase</fullName>
    </submittedName>
</protein>
<sequence>MRIVIMAVGGRGDVAPYTGLGLRLREAGHDVAIAAESAHEPLVRSAGLEFRVLPGNSQADLDTEDGKRWQESGTGVRALVSATRLFTQLMKDLCDGVRGAAEGADLLLLHHLTIYQGYAVGKAMGIPTMALELFPTGMAPTGDFPPAELSLPDLGRWANRNVDRLVGALTSPAVRFFADFQRELGLPGIGLSSMVRALHEEDWPILHGFSPEVVPRPRDWRPGIEVSGYWWPAVPQGWRPPAELVDFLDAGPPPVFVGFGSMAQGEGERLSEITAAALRRAGVRGIVQAGWAGMAVAGDDVFSVGDVPHEWLFPRTAAVVHHGGAGTTGAALRAGVPAIAAPLMADQPFWADRLVRLGVSPGSAGLRALDARRLGELITQAVTDPRFGDRARTLAERIRAEDGAGQVVKAVERLAR</sequence>
<dbReference type="CDD" id="cd03784">
    <property type="entry name" value="GT1_Gtf-like"/>
    <property type="match status" value="1"/>
</dbReference>
<dbReference type="InterPro" id="IPR004276">
    <property type="entry name" value="GlycoTrans_28_N"/>
</dbReference>
<comment type="pathway">
    <text evidence="1">Antibiotic biosynthesis; vancomycin biosynthesis.</text>
</comment>
<proteinExistence type="predicted"/>
<feature type="domain" description="Glycosyltransferase family 28 N-terminal" evidence="3">
    <location>
        <begin position="3"/>
        <end position="63"/>
    </location>
</feature>